<accession>A0A3M4RIW3</accession>
<reference evidence="2 3" key="1">
    <citation type="submission" date="2018-08" db="EMBL/GenBank/DDBJ databases">
        <title>Recombination of ecologically and evolutionarily significant loci maintains genetic cohesion in the Pseudomonas syringae species complex.</title>
        <authorList>
            <person name="Dillon M."/>
            <person name="Thakur S."/>
            <person name="Almeida R.N.D."/>
            <person name="Weir B.S."/>
            <person name="Guttman D.S."/>
        </authorList>
    </citation>
    <scope>NUCLEOTIDE SEQUENCE [LARGE SCALE GENOMIC DNA]</scope>
    <source>
        <strain evidence="2 3">ICMP 8670</strain>
    </source>
</reference>
<feature type="region of interest" description="Disordered" evidence="1">
    <location>
        <begin position="71"/>
        <end position="95"/>
    </location>
</feature>
<dbReference type="AlphaFoldDB" id="A0A3M4RIW3"/>
<evidence type="ECO:0000256" key="1">
    <source>
        <dbReference type="SAM" id="MobiDB-lite"/>
    </source>
</evidence>
<evidence type="ECO:0000313" key="2">
    <source>
        <dbReference type="EMBL" id="RMR02416.1"/>
    </source>
</evidence>
<sequence>MALAGTALGRLTPVQFACQGNEWRAVHPERYISYPYSLPISRPYRRPKRTASVYRLMADPGALSMQFVRTERKTKGRSPRSIAQHITRPKAFCHS</sequence>
<comment type="caution">
    <text evidence="2">The sequence shown here is derived from an EMBL/GenBank/DDBJ whole genome shotgun (WGS) entry which is preliminary data.</text>
</comment>
<name>A0A3M4RIW3_9PSED</name>
<dbReference type="EMBL" id="RBRQ01000304">
    <property type="protein sequence ID" value="RMR02416.1"/>
    <property type="molecule type" value="Genomic_DNA"/>
</dbReference>
<proteinExistence type="predicted"/>
<gene>
    <name evidence="2" type="ORF">ALP92_200118</name>
</gene>
<evidence type="ECO:0000313" key="3">
    <source>
        <dbReference type="Proteomes" id="UP000276615"/>
    </source>
</evidence>
<organism evidence="2 3">
    <name type="scientific">Pseudomonas syringae pv. primulae</name>
    <dbReference type="NCBI Taxonomy" id="251707"/>
    <lineage>
        <taxon>Bacteria</taxon>
        <taxon>Pseudomonadati</taxon>
        <taxon>Pseudomonadota</taxon>
        <taxon>Gammaproteobacteria</taxon>
        <taxon>Pseudomonadales</taxon>
        <taxon>Pseudomonadaceae</taxon>
        <taxon>Pseudomonas</taxon>
    </lineage>
</organism>
<protein>
    <submittedName>
        <fullName evidence="2">Uncharacterized protein</fullName>
    </submittedName>
</protein>
<dbReference type="Proteomes" id="UP000276615">
    <property type="component" value="Unassembled WGS sequence"/>
</dbReference>